<sequence>MELDKDLYSLINQINSCISQSNGSMISNCRTGSTDNIVLQIEKLNDLLAQTKVVELCDPDSPTNDSSGQHKFLCESSHLHIILLGYFYPVLVSMCLMGNFANIVIYNRKILRKSATVELLMIKAVMNMLFMTCLLPKHMVWFMNTGSIAFVNLEKILWSSWPYFLYVANVAGSSSTWAKINMD</sequence>
<dbReference type="Gene3D" id="1.20.1070.10">
    <property type="entry name" value="Rhodopsin 7-helix transmembrane proteins"/>
    <property type="match status" value="1"/>
</dbReference>
<reference evidence="3" key="1">
    <citation type="submission" date="2022-11" db="UniProtKB">
        <authorList>
            <consortium name="WormBaseParasite"/>
        </authorList>
    </citation>
    <scope>IDENTIFICATION</scope>
</reference>
<dbReference type="WBParaSite" id="nRc.2.0.1.t32874-RA">
    <property type="protein sequence ID" value="nRc.2.0.1.t32874-RA"/>
    <property type="gene ID" value="nRc.2.0.1.g32874"/>
</dbReference>
<keyword evidence="1" id="KW-1133">Transmembrane helix</keyword>
<proteinExistence type="predicted"/>
<dbReference type="AlphaFoldDB" id="A0A915K2F3"/>
<evidence type="ECO:0000313" key="2">
    <source>
        <dbReference type="Proteomes" id="UP000887565"/>
    </source>
</evidence>
<feature type="transmembrane region" description="Helical" evidence="1">
    <location>
        <begin position="86"/>
        <end position="107"/>
    </location>
</feature>
<keyword evidence="2" id="KW-1185">Reference proteome</keyword>
<evidence type="ECO:0000313" key="3">
    <source>
        <dbReference type="WBParaSite" id="nRc.2.0.1.t32874-RA"/>
    </source>
</evidence>
<name>A0A915K2F3_ROMCU</name>
<dbReference type="SUPFAM" id="SSF81321">
    <property type="entry name" value="Family A G protein-coupled receptor-like"/>
    <property type="match status" value="1"/>
</dbReference>
<accession>A0A915K2F3</accession>
<keyword evidence="1" id="KW-0812">Transmembrane</keyword>
<keyword evidence="1" id="KW-0472">Membrane</keyword>
<evidence type="ECO:0000256" key="1">
    <source>
        <dbReference type="SAM" id="Phobius"/>
    </source>
</evidence>
<feature type="transmembrane region" description="Helical" evidence="1">
    <location>
        <begin position="119"/>
        <end position="143"/>
    </location>
</feature>
<feature type="transmembrane region" description="Helical" evidence="1">
    <location>
        <begin position="163"/>
        <end position="180"/>
    </location>
</feature>
<organism evidence="2 3">
    <name type="scientific">Romanomermis culicivorax</name>
    <name type="common">Nematode worm</name>
    <dbReference type="NCBI Taxonomy" id="13658"/>
    <lineage>
        <taxon>Eukaryota</taxon>
        <taxon>Metazoa</taxon>
        <taxon>Ecdysozoa</taxon>
        <taxon>Nematoda</taxon>
        <taxon>Enoplea</taxon>
        <taxon>Dorylaimia</taxon>
        <taxon>Mermithida</taxon>
        <taxon>Mermithoidea</taxon>
        <taxon>Mermithidae</taxon>
        <taxon>Romanomermis</taxon>
    </lineage>
</organism>
<protein>
    <submittedName>
        <fullName evidence="3">G-protein coupled receptors family 1 profile domain-containing protein</fullName>
    </submittedName>
</protein>
<dbReference type="Proteomes" id="UP000887565">
    <property type="component" value="Unplaced"/>
</dbReference>